<dbReference type="EMBL" id="HBUF01353137">
    <property type="protein sequence ID" value="CAG6715412.1"/>
    <property type="molecule type" value="Transcribed_RNA"/>
</dbReference>
<dbReference type="PROSITE" id="PS00028">
    <property type="entry name" value="ZINC_FINGER_C2H2_1"/>
    <property type="match status" value="1"/>
</dbReference>
<accession>A0A8D8V090</accession>
<keyword evidence="1" id="KW-0862">Zinc</keyword>
<evidence type="ECO:0000256" key="1">
    <source>
        <dbReference type="PROSITE-ProRule" id="PRU00042"/>
    </source>
</evidence>
<feature type="signal peptide" evidence="3">
    <location>
        <begin position="1"/>
        <end position="21"/>
    </location>
</feature>
<keyword evidence="1" id="KW-0863">Zinc-finger</keyword>
<keyword evidence="1" id="KW-0479">Metal-binding</keyword>
<evidence type="ECO:0000313" key="5">
    <source>
        <dbReference type="EMBL" id="CAG6715418.1"/>
    </source>
</evidence>
<dbReference type="GO" id="GO:0008270">
    <property type="term" value="F:zinc ion binding"/>
    <property type="evidence" value="ECO:0007669"/>
    <property type="project" value="UniProtKB-KW"/>
</dbReference>
<evidence type="ECO:0000256" key="2">
    <source>
        <dbReference type="SAM" id="MobiDB-lite"/>
    </source>
</evidence>
<reference evidence="5" key="1">
    <citation type="submission" date="2021-05" db="EMBL/GenBank/DDBJ databases">
        <authorList>
            <person name="Alioto T."/>
            <person name="Alioto T."/>
            <person name="Gomez Garrido J."/>
        </authorList>
    </citation>
    <scope>NUCLEOTIDE SEQUENCE</scope>
</reference>
<dbReference type="InterPro" id="IPR013087">
    <property type="entry name" value="Znf_C2H2_type"/>
</dbReference>
<protein>
    <recommendedName>
        <fullName evidence="4">C2H2-type domain-containing protein</fullName>
    </recommendedName>
</protein>
<name>A0A8D8V090_9HEMI</name>
<proteinExistence type="predicted"/>
<dbReference type="AlphaFoldDB" id="A0A8D8V090"/>
<dbReference type="EMBL" id="HBUF01353139">
    <property type="protein sequence ID" value="CAG6715416.1"/>
    <property type="molecule type" value="Transcribed_RNA"/>
</dbReference>
<feature type="domain" description="C2H2-type" evidence="4">
    <location>
        <begin position="587"/>
        <end position="609"/>
    </location>
</feature>
<dbReference type="PROSITE" id="PS50157">
    <property type="entry name" value="ZINC_FINGER_C2H2_2"/>
    <property type="match status" value="1"/>
</dbReference>
<feature type="region of interest" description="Disordered" evidence="2">
    <location>
        <begin position="461"/>
        <end position="487"/>
    </location>
</feature>
<sequence>MVSVMSQQLCLLVLGLGSVYCQVQYYENNTVVLPIWHLFATRKPEWVNWTAPTTTEALDWIQFHTRQSIWNIELAKKSSTTPRSKVPTTPYPLFSFNTDRLFNLSWEADALKKRLDYEYELEANLSITTEPTIDPSYIPPSPRIFNVYKGVYINDSSFENLYWNKSYYERFNRSINWAKKKSWWMKTPKTSTTEWPYINITKIGDWDRLSFELDDLSYWDSERQKEEYAHHDYMQAIKAMNRTPTTEQVTPLIKLLANTRVASLWMLHSVLPYLRSSTTFRMAEDHELRDAIYEEDFPVSPVIHLEHDTGPTEYYAMANEYDYRDLSQNIGPRAREQEYTKLWDERYYQQHYPPGVTEAYTRRLEYPTRPDPLQEWNMMDTWKRREYILRGWNTIKFDFEQTRAVPHVFTPHPNPTTFDFYDYQDYTPLADYFDKMVQETTRINSREVSLIIWSEKQAVETTTKPSSTLAPGETPQRRPKKRKVWTTAKVKPGHKNAKKLNRTMSQQEIKRMMREKYKKLAEDKEQKKKDKAHDEAVDARFKDLEAEGFDPTRAYIGDDTTLPYVPPEFDEDDELILPSTKVPIKEYQCHICLKQLTSKGGFLRHINTHKRMGQWVDPF</sequence>
<dbReference type="EMBL" id="HBUF01353138">
    <property type="protein sequence ID" value="CAG6715414.1"/>
    <property type="molecule type" value="Transcribed_RNA"/>
</dbReference>
<dbReference type="EMBL" id="HBUF01353140">
    <property type="protein sequence ID" value="CAG6715418.1"/>
    <property type="molecule type" value="Transcribed_RNA"/>
</dbReference>
<evidence type="ECO:0000256" key="3">
    <source>
        <dbReference type="SAM" id="SignalP"/>
    </source>
</evidence>
<organism evidence="5">
    <name type="scientific">Cacopsylla melanoneura</name>
    <dbReference type="NCBI Taxonomy" id="428564"/>
    <lineage>
        <taxon>Eukaryota</taxon>
        <taxon>Metazoa</taxon>
        <taxon>Ecdysozoa</taxon>
        <taxon>Arthropoda</taxon>
        <taxon>Hexapoda</taxon>
        <taxon>Insecta</taxon>
        <taxon>Pterygota</taxon>
        <taxon>Neoptera</taxon>
        <taxon>Paraneoptera</taxon>
        <taxon>Hemiptera</taxon>
        <taxon>Sternorrhyncha</taxon>
        <taxon>Psylloidea</taxon>
        <taxon>Psyllidae</taxon>
        <taxon>Psyllinae</taxon>
        <taxon>Cacopsylla</taxon>
    </lineage>
</organism>
<keyword evidence="3" id="KW-0732">Signal</keyword>
<feature type="chain" id="PRO_5035703584" description="C2H2-type domain-containing protein" evidence="3">
    <location>
        <begin position="22"/>
        <end position="619"/>
    </location>
</feature>
<evidence type="ECO:0000259" key="4">
    <source>
        <dbReference type="PROSITE" id="PS50157"/>
    </source>
</evidence>